<feature type="transmembrane region" description="Helical" evidence="1">
    <location>
        <begin position="81"/>
        <end position="107"/>
    </location>
</feature>
<keyword evidence="1" id="KW-0812">Transmembrane</keyword>
<keyword evidence="1" id="KW-1133">Transmembrane helix</keyword>
<name>A0ABM4R978_BOSIN</name>
<evidence type="ECO:0000313" key="3">
    <source>
        <dbReference type="RefSeq" id="XP_070632105.1"/>
    </source>
</evidence>
<dbReference type="RefSeq" id="XP_070632105.1">
    <property type="nucleotide sequence ID" value="XM_070776004.1"/>
</dbReference>
<dbReference type="Proteomes" id="UP001652663">
    <property type="component" value="Chromosome 21"/>
</dbReference>
<feature type="transmembrane region" description="Helical" evidence="1">
    <location>
        <begin position="152"/>
        <end position="173"/>
    </location>
</feature>
<dbReference type="PANTHER" id="PTHR17068">
    <property type="entry name" value="MYELOID-ASSOCIATED DIFFERENTIATION MARKER MYADM FAMILY MEMBER"/>
    <property type="match status" value="1"/>
</dbReference>
<reference evidence="3" key="1">
    <citation type="submission" date="2025-08" db="UniProtKB">
        <authorList>
            <consortium name="RefSeq"/>
        </authorList>
    </citation>
    <scope>IDENTIFICATION</scope>
    <source>
        <tissue evidence="3">Blood</tissue>
    </source>
</reference>
<dbReference type="PANTHER" id="PTHR17068:SF16">
    <property type="entry name" value="MARVEL DOMAIN-CONTAINING PROTEIN"/>
    <property type="match status" value="1"/>
</dbReference>
<keyword evidence="2" id="KW-1185">Reference proteome</keyword>
<sequence length="273" mass="30913">MDTWSECTVNRSVFLWCFCFGETLTVFIVELCGLQSHFPLSCYDVLYHCAFYFTLFCLFASTIFTTNYVRFLPQSHTRNQAISATACSCISAVLYAAAGAWTCALAGDTSCFVPAGPGVLERLLIFLLYVILALIFSTIINCNSRFQYMSAMVRQTILCSICFYLGMMSTLLLEDNNETRTPVYYLYCKRRPCFHPPLYQRSDLWSLCPFHEKLGGLPLWSSDVSCHDKIEGKKKTLTCSVCVWDECWTVAVLTAATLLIYLADLLYMALEAL</sequence>
<feature type="transmembrane region" description="Helical" evidence="1">
    <location>
        <begin position="250"/>
        <end position="270"/>
    </location>
</feature>
<feature type="transmembrane region" description="Helical" evidence="1">
    <location>
        <begin position="12"/>
        <end position="38"/>
    </location>
</feature>
<dbReference type="InterPro" id="IPR047123">
    <property type="entry name" value="MYADM-like"/>
</dbReference>
<accession>A0ABM4R978</accession>
<gene>
    <name evidence="3" type="primary">LOC139178381</name>
</gene>
<evidence type="ECO:0000256" key="1">
    <source>
        <dbReference type="SAM" id="Phobius"/>
    </source>
</evidence>
<proteinExistence type="predicted"/>
<keyword evidence="1" id="KW-0472">Membrane</keyword>
<protein>
    <submittedName>
        <fullName evidence="3">Myeloid-associated differentiation marker-like</fullName>
    </submittedName>
</protein>
<organism evidence="2 3">
    <name type="scientific">Bos indicus</name>
    <name type="common">Zebu</name>
    <dbReference type="NCBI Taxonomy" id="9915"/>
    <lineage>
        <taxon>Eukaryota</taxon>
        <taxon>Metazoa</taxon>
        <taxon>Chordata</taxon>
        <taxon>Craniata</taxon>
        <taxon>Vertebrata</taxon>
        <taxon>Euteleostomi</taxon>
        <taxon>Mammalia</taxon>
        <taxon>Eutheria</taxon>
        <taxon>Laurasiatheria</taxon>
        <taxon>Artiodactyla</taxon>
        <taxon>Ruminantia</taxon>
        <taxon>Pecora</taxon>
        <taxon>Bovidae</taxon>
        <taxon>Bovinae</taxon>
        <taxon>Bos</taxon>
    </lineage>
</organism>
<feature type="transmembrane region" description="Helical" evidence="1">
    <location>
        <begin position="119"/>
        <end position="140"/>
    </location>
</feature>
<feature type="transmembrane region" description="Helical" evidence="1">
    <location>
        <begin position="50"/>
        <end position="69"/>
    </location>
</feature>
<evidence type="ECO:0000313" key="2">
    <source>
        <dbReference type="Proteomes" id="UP001652663"/>
    </source>
</evidence>
<dbReference type="GeneID" id="139178381"/>